<protein>
    <submittedName>
        <fullName evidence="5">Type I restriction enzyme, S subunit</fullName>
    </submittedName>
</protein>
<accession>A0A662ZKK9</accession>
<evidence type="ECO:0000313" key="5">
    <source>
        <dbReference type="EMBL" id="SFP63471.1"/>
    </source>
</evidence>
<dbReference type="GO" id="GO:0003677">
    <property type="term" value="F:DNA binding"/>
    <property type="evidence" value="ECO:0007669"/>
    <property type="project" value="UniProtKB-KW"/>
</dbReference>
<gene>
    <name evidence="5" type="ORF">SAMN02910344_01926</name>
</gene>
<sequence>MTGDIVFARTGATVGKSFLIKELPFDSVYASYLIRIRVIGKLSRDYVYDFFNSKCYWNQITDKSVGVGQPNCNGSSLKELLIPVPPINEQELIIKSIKNLQLYSNIIESQQTDLKSLLLKCKSKILDLAIRGKLVSQDPNDEPASKLLERIRHEKEELIKAGKLKRDKRESVIFRGEDNSYYLRTGKLVEPLTDWSFDNLPTNWEICCFGEICNYGDCINTESSVIENSAWILDLEDIEKDTGRIISRVSKADRPSISTKHKFHKGQVLYSKLRPYLNKVVLADRDGYCTSEILPLEFHAEIIPEYARYYLMSPTFLRYADKCSYGVKMPRLGTNDGKKAIFPLPPVNEQKRIVKQIEFMFSHLSVIETSVQ</sequence>
<evidence type="ECO:0000256" key="1">
    <source>
        <dbReference type="ARBA" id="ARBA00010923"/>
    </source>
</evidence>
<evidence type="ECO:0000256" key="2">
    <source>
        <dbReference type="ARBA" id="ARBA00022747"/>
    </source>
</evidence>
<evidence type="ECO:0000259" key="4">
    <source>
        <dbReference type="Pfam" id="PF01420"/>
    </source>
</evidence>
<proteinExistence type="inferred from homology"/>
<dbReference type="InterPro" id="IPR000055">
    <property type="entry name" value="Restrct_endonuc_typeI_TRD"/>
</dbReference>
<dbReference type="InterPro" id="IPR044946">
    <property type="entry name" value="Restrct_endonuc_typeI_TRD_sf"/>
</dbReference>
<keyword evidence="3" id="KW-0238">DNA-binding</keyword>
<feature type="domain" description="Type I restriction modification DNA specificity" evidence="4">
    <location>
        <begin position="203"/>
        <end position="357"/>
    </location>
</feature>
<reference evidence="5 6" key="1">
    <citation type="submission" date="2016-10" db="EMBL/GenBank/DDBJ databases">
        <authorList>
            <person name="Varghese N."/>
            <person name="Submissions S."/>
        </authorList>
    </citation>
    <scope>NUCLEOTIDE SEQUENCE [LARGE SCALE GENOMIC DNA]</scope>
    <source>
        <strain evidence="5 6">DSM 1361</strain>
    </source>
</reference>
<name>A0A662ZKK9_9GAMM</name>
<feature type="domain" description="Type I restriction modification DNA specificity" evidence="4">
    <location>
        <begin position="3"/>
        <end position="111"/>
    </location>
</feature>
<keyword evidence="2" id="KW-0680">Restriction system</keyword>
<dbReference type="EMBL" id="FOXF01000046">
    <property type="protein sequence ID" value="SFP63471.1"/>
    <property type="molecule type" value="Genomic_DNA"/>
</dbReference>
<dbReference type="GO" id="GO:0009307">
    <property type="term" value="P:DNA restriction-modification system"/>
    <property type="evidence" value="ECO:0007669"/>
    <property type="project" value="UniProtKB-KW"/>
</dbReference>
<dbReference type="Proteomes" id="UP000243745">
    <property type="component" value="Unassembled WGS sequence"/>
</dbReference>
<dbReference type="PANTHER" id="PTHR43140:SF1">
    <property type="entry name" value="TYPE I RESTRICTION ENZYME ECOKI SPECIFICITY SUBUNIT"/>
    <property type="match status" value="1"/>
</dbReference>
<dbReference type="Gene3D" id="3.90.220.20">
    <property type="entry name" value="DNA methylase specificity domains"/>
    <property type="match status" value="2"/>
</dbReference>
<dbReference type="InterPro" id="IPR051212">
    <property type="entry name" value="Type-I_RE_S_subunit"/>
</dbReference>
<keyword evidence="6" id="KW-1185">Reference proteome</keyword>
<dbReference type="Pfam" id="PF01420">
    <property type="entry name" value="Methylase_S"/>
    <property type="match status" value="2"/>
</dbReference>
<evidence type="ECO:0000313" key="6">
    <source>
        <dbReference type="Proteomes" id="UP000243745"/>
    </source>
</evidence>
<organism evidence="5 6">
    <name type="scientific">Ruminobacter amylophilus</name>
    <dbReference type="NCBI Taxonomy" id="867"/>
    <lineage>
        <taxon>Bacteria</taxon>
        <taxon>Pseudomonadati</taxon>
        <taxon>Pseudomonadota</taxon>
        <taxon>Gammaproteobacteria</taxon>
        <taxon>Aeromonadales</taxon>
        <taxon>Succinivibrionaceae</taxon>
        <taxon>Ruminobacter</taxon>
    </lineage>
</organism>
<evidence type="ECO:0000256" key="3">
    <source>
        <dbReference type="ARBA" id="ARBA00023125"/>
    </source>
</evidence>
<dbReference type="PANTHER" id="PTHR43140">
    <property type="entry name" value="TYPE-1 RESTRICTION ENZYME ECOKI SPECIFICITY PROTEIN"/>
    <property type="match status" value="1"/>
</dbReference>
<dbReference type="AlphaFoldDB" id="A0A662ZKK9"/>
<dbReference type="SUPFAM" id="SSF116734">
    <property type="entry name" value="DNA methylase specificity domain"/>
    <property type="match status" value="2"/>
</dbReference>
<comment type="similarity">
    <text evidence="1">Belongs to the type-I restriction system S methylase family.</text>
</comment>